<keyword evidence="4 7" id="KW-0378">Hydrolase</keyword>
<evidence type="ECO:0000259" key="8">
    <source>
        <dbReference type="PROSITE" id="PS51462"/>
    </source>
</evidence>
<dbReference type="InterPro" id="IPR000086">
    <property type="entry name" value="NUDIX_hydrolase_dom"/>
</dbReference>
<name>A0A1H1XV23_9BRAD</name>
<protein>
    <submittedName>
        <fullName evidence="9">ADP-ribose pyrophosphatase YjhB, NUDIX family</fullName>
    </submittedName>
</protein>
<dbReference type="PANTHER" id="PTHR12992:SF11">
    <property type="entry name" value="MITOCHONDRIAL COENZYME A DIPHOSPHATASE NUDT8"/>
    <property type="match status" value="1"/>
</dbReference>
<dbReference type="PRINTS" id="PR00502">
    <property type="entry name" value="NUDIXFAMILY"/>
</dbReference>
<evidence type="ECO:0000256" key="1">
    <source>
        <dbReference type="ARBA" id="ARBA00001936"/>
    </source>
</evidence>
<evidence type="ECO:0000313" key="10">
    <source>
        <dbReference type="Proteomes" id="UP000243904"/>
    </source>
</evidence>
<feature type="domain" description="Nudix hydrolase" evidence="8">
    <location>
        <begin position="32"/>
        <end position="165"/>
    </location>
</feature>
<dbReference type="CDD" id="cd03426">
    <property type="entry name" value="NUDIX_CoAse_Nudt7"/>
    <property type="match status" value="1"/>
</dbReference>
<accession>A0A1H1XV23</accession>
<evidence type="ECO:0000256" key="5">
    <source>
        <dbReference type="ARBA" id="ARBA00022842"/>
    </source>
</evidence>
<sequence length="210" mass="23193">MIRPFDDTTRRNIAELCAEFARLPASEPAPTLKRAAVAIVLVEAGDVADGTAFVLTRRAAGLRTHRAQWALPGGRCDKGETPVTAALRELHEELGLALEPEHVLGVLDDYPTRSGYLITPVVLWAGKGAVILPNPEEVASVHRITLEDIEQVDAFDFTLIPESTRRVIRFRHAGQFIHAPTAALIYQFREVLAGRDTRVAELEQPVFAWK</sequence>
<keyword evidence="6" id="KW-0464">Manganese</keyword>
<reference evidence="10" key="1">
    <citation type="submission" date="2016-10" db="EMBL/GenBank/DDBJ databases">
        <authorList>
            <person name="Varghese N."/>
            <person name="Submissions S."/>
        </authorList>
    </citation>
    <scope>NUCLEOTIDE SEQUENCE [LARGE SCALE GENOMIC DNA]</scope>
    <source>
        <strain evidence="10">GAS369</strain>
    </source>
</reference>
<dbReference type="RefSeq" id="WP_146688869.1">
    <property type="nucleotide sequence ID" value="NZ_LT629750.1"/>
</dbReference>
<evidence type="ECO:0000256" key="7">
    <source>
        <dbReference type="RuleBase" id="RU003476"/>
    </source>
</evidence>
<dbReference type="PROSITE" id="PS51462">
    <property type="entry name" value="NUDIX"/>
    <property type="match status" value="1"/>
</dbReference>
<dbReference type="AlphaFoldDB" id="A0A1H1XV23"/>
<dbReference type="InterPro" id="IPR020084">
    <property type="entry name" value="NUDIX_hydrolase_CS"/>
</dbReference>
<dbReference type="GO" id="GO:0046872">
    <property type="term" value="F:metal ion binding"/>
    <property type="evidence" value="ECO:0007669"/>
    <property type="project" value="UniProtKB-KW"/>
</dbReference>
<evidence type="ECO:0000313" key="9">
    <source>
        <dbReference type="EMBL" id="SDT13087.1"/>
    </source>
</evidence>
<dbReference type="InterPro" id="IPR045121">
    <property type="entry name" value="CoAse"/>
</dbReference>
<dbReference type="InterPro" id="IPR015797">
    <property type="entry name" value="NUDIX_hydrolase-like_dom_sf"/>
</dbReference>
<comment type="cofactor">
    <cofactor evidence="1">
        <name>Mn(2+)</name>
        <dbReference type="ChEBI" id="CHEBI:29035"/>
    </cofactor>
</comment>
<dbReference type="SUPFAM" id="SSF55811">
    <property type="entry name" value="Nudix"/>
    <property type="match status" value="1"/>
</dbReference>
<dbReference type="Proteomes" id="UP000243904">
    <property type="component" value="Chromosome I"/>
</dbReference>
<dbReference type="InterPro" id="IPR020476">
    <property type="entry name" value="Nudix_hydrolase"/>
</dbReference>
<evidence type="ECO:0000256" key="4">
    <source>
        <dbReference type="ARBA" id="ARBA00022801"/>
    </source>
</evidence>
<gene>
    <name evidence="9" type="ORF">SAMN05444158_4503</name>
</gene>
<dbReference type="Pfam" id="PF00293">
    <property type="entry name" value="NUDIX"/>
    <property type="match status" value="1"/>
</dbReference>
<dbReference type="Gene3D" id="3.90.79.10">
    <property type="entry name" value="Nucleoside Triphosphate Pyrophosphohydrolase"/>
    <property type="match status" value="1"/>
</dbReference>
<organism evidence="9 10">
    <name type="scientific">Bradyrhizobium canariense</name>
    <dbReference type="NCBI Taxonomy" id="255045"/>
    <lineage>
        <taxon>Bacteria</taxon>
        <taxon>Pseudomonadati</taxon>
        <taxon>Pseudomonadota</taxon>
        <taxon>Alphaproteobacteria</taxon>
        <taxon>Hyphomicrobiales</taxon>
        <taxon>Nitrobacteraceae</taxon>
        <taxon>Bradyrhizobium</taxon>
    </lineage>
</organism>
<comment type="similarity">
    <text evidence="7">Belongs to the Nudix hydrolase family.</text>
</comment>
<dbReference type="EMBL" id="LT629750">
    <property type="protein sequence ID" value="SDT13087.1"/>
    <property type="molecule type" value="Genomic_DNA"/>
</dbReference>
<evidence type="ECO:0000256" key="2">
    <source>
        <dbReference type="ARBA" id="ARBA00001946"/>
    </source>
</evidence>
<keyword evidence="5" id="KW-0460">Magnesium</keyword>
<dbReference type="GO" id="GO:0010945">
    <property type="term" value="F:coenzyme A diphosphatase activity"/>
    <property type="evidence" value="ECO:0007669"/>
    <property type="project" value="InterPro"/>
</dbReference>
<evidence type="ECO:0000256" key="6">
    <source>
        <dbReference type="ARBA" id="ARBA00023211"/>
    </source>
</evidence>
<evidence type="ECO:0000256" key="3">
    <source>
        <dbReference type="ARBA" id="ARBA00022723"/>
    </source>
</evidence>
<proteinExistence type="inferred from homology"/>
<comment type="cofactor">
    <cofactor evidence="2">
        <name>Mg(2+)</name>
        <dbReference type="ChEBI" id="CHEBI:18420"/>
    </cofactor>
</comment>
<dbReference type="PROSITE" id="PS00893">
    <property type="entry name" value="NUDIX_BOX"/>
    <property type="match status" value="1"/>
</dbReference>
<keyword evidence="10" id="KW-1185">Reference proteome</keyword>
<keyword evidence="3" id="KW-0479">Metal-binding</keyword>
<dbReference type="PANTHER" id="PTHR12992">
    <property type="entry name" value="NUDIX HYDROLASE"/>
    <property type="match status" value="1"/>
</dbReference>